<dbReference type="EMBL" id="BPLQ01002964">
    <property type="protein sequence ID" value="GIX96721.1"/>
    <property type="molecule type" value="Genomic_DNA"/>
</dbReference>
<dbReference type="AlphaFoldDB" id="A0AAV4PI21"/>
<name>A0AAV4PI21_9ARAC</name>
<protein>
    <submittedName>
        <fullName evidence="1">Uncharacterized protein</fullName>
    </submittedName>
</protein>
<comment type="caution">
    <text evidence="1">The sequence shown here is derived from an EMBL/GenBank/DDBJ whole genome shotgun (WGS) entry which is preliminary data.</text>
</comment>
<keyword evidence="2" id="KW-1185">Reference proteome</keyword>
<dbReference type="Proteomes" id="UP001054837">
    <property type="component" value="Unassembled WGS sequence"/>
</dbReference>
<evidence type="ECO:0000313" key="1">
    <source>
        <dbReference type="EMBL" id="GIX96721.1"/>
    </source>
</evidence>
<evidence type="ECO:0000313" key="2">
    <source>
        <dbReference type="Proteomes" id="UP001054837"/>
    </source>
</evidence>
<sequence length="150" mass="16619">MANANTGSGLVPRNEQKYANTNDMLTYLSLTRHDLKAIGGDMDIKSATSAFPLYIENPPRAAHFSFNIWHQTAPAFFFPPTSSPRNAGEVIWNSATQNSVSVWSVSMTICPPGCLSRGREIKSNQNPFHLPLPFLEDLGLCKLKGEFRYA</sequence>
<reference evidence="1 2" key="1">
    <citation type="submission" date="2021-06" db="EMBL/GenBank/DDBJ databases">
        <title>Caerostris darwini draft genome.</title>
        <authorList>
            <person name="Kono N."/>
            <person name="Arakawa K."/>
        </authorList>
    </citation>
    <scope>NUCLEOTIDE SEQUENCE [LARGE SCALE GENOMIC DNA]</scope>
</reference>
<organism evidence="1 2">
    <name type="scientific">Caerostris darwini</name>
    <dbReference type="NCBI Taxonomy" id="1538125"/>
    <lineage>
        <taxon>Eukaryota</taxon>
        <taxon>Metazoa</taxon>
        <taxon>Ecdysozoa</taxon>
        <taxon>Arthropoda</taxon>
        <taxon>Chelicerata</taxon>
        <taxon>Arachnida</taxon>
        <taxon>Araneae</taxon>
        <taxon>Araneomorphae</taxon>
        <taxon>Entelegynae</taxon>
        <taxon>Araneoidea</taxon>
        <taxon>Araneidae</taxon>
        <taxon>Caerostris</taxon>
    </lineage>
</organism>
<accession>A0AAV4PI21</accession>
<proteinExistence type="predicted"/>
<gene>
    <name evidence="1" type="ORF">CDAR_591501</name>
</gene>